<gene>
    <name evidence="2" type="ORF">WMSIL1_LOCUS5326</name>
</gene>
<keyword evidence="3" id="KW-1185">Reference proteome</keyword>
<accession>A0A564YDK2</accession>
<dbReference type="EMBL" id="CABIJS010000166">
    <property type="protein sequence ID" value="VUZ45365.1"/>
    <property type="molecule type" value="Genomic_DNA"/>
</dbReference>
<feature type="region of interest" description="Disordered" evidence="1">
    <location>
        <begin position="1"/>
        <end position="30"/>
    </location>
</feature>
<sequence>MLSLAEKTDNIIENAGSPRVEEISHTPHPISTKNELATTWEERMQNLMHYLYRKINYAVTNSTDAGVHNPDVFQNPKDVKAKKLLFNGTTAGSVGKRPSSAVIAKTDTNSLFLHHQNSDTSYLIDSTAETFVHRSDRTS</sequence>
<protein>
    <submittedName>
        <fullName evidence="2">Uncharacterized protein</fullName>
    </submittedName>
</protein>
<evidence type="ECO:0000313" key="2">
    <source>
        <dbReference type="EMBL" id="VUZ45365.1"/>
    </source>
</evidence>
<feature type="compositionally biased region" description="Basic and acidic residues" evidence="1">
    <location>
        <begin position="1"/>
        <end position="10"/>
    </location>
</feature>
<dbReference type="AlphaFoldDB" id="A0A564YDK2"/>
<name>A0A564YDK2_HYMDI</name>
<proteinExistence type="predicted"/>
<evidence type="ECO:0000256" key="1">
    <source>
        <dbReference type="SAM" id="MobiDB-lite"/>
    </source>
</evidence>
<evidence type="ECO:0000313" key="3">
    <source>
        <dbReference type="Proteomes" id="UP000321570"/>
    </source>
</evidence>
<organism evidence="2 3">
    <name type="scientific">Hymenolepis diminuta</name>
    <name type="common">Rat tapeworm</name>
    <dbReference type="NCBI Taxonomy" id="6216"/>
    <lineage>
        <taxon>Eukaryota</taxon>
        <taxon>Metazoa</taxon>
        <taxon>Spiralia</taxon>
        <taxon>Lophotrochozoa</taxon>
        <taxon>Platyhelminthes</taxon>
        <taxon>Cestoda</taxon>
        <taxon>Eucestoda</taxon>
        <taxon>Cyclophyllidea</taxon>
        <taxon>Hymenolepididae</taxon>
        <taxon>Hymenolepis</taxon>
    </lineage>
</organism>
<dbReference type="Proteomes" id="UP000321570">
    <property type="component" value="Unassembled WGS sequence"/>
</dbReference>
<reference evidence="2 3" key="1">
    <citation type="submission" date="2019-07" db="EMBL/GenBank/DDBJ databases">
        <authorList>
            <person name="Jastrzebski P J."/>
            <person name="Paukszto L."/>
            <person name="Jastrzebski P J."/>
        </authorList>
    </citation>
    <scope>NUCLEOTIDE SEQUENCE [LARGE SCALE GENOMIC DNA]</scope>
    <source>
        <strain evidence="2 3">WMS-il1</strain>
    </source>
</reference>